<proteinExistence type="predicted"/>
<evidence type="ECO:0000313" key="2">
    <source>
        <dbReference type="EMBL" id="KAK4095686.1"/>
    </source>
</evidence>
<name>A0AAN6PUP2_9PEZI</name>
<sequence>MANRCKWSGQEGLEAQSGAPTTLSGEERWGRGELNATSLLSIRSITSPGLSIAIANRFDATWVGLQHRGSISVTNLGPRPLRESPEG</sequence>
<keyword evidence="3" id="KW-1185">Reference proteome</keyword>
<dbReference type="Proteomes" id="UP001305647">
    <property type="component" value="Unassembled WGS sequence"/>
</dbReference>
<evidence type="ECO:0000256" key="1">
    <source>
        <dbReference type="SAM" id="MobiDB-lite"/>
    </source>
</evidence>
<gene>
    <name evidence="2" type="ORF">N658DRAFT_502460</name>
</gene>
<feature type="region of interest" description="Disordered" evidence="1">
    <location>
        <begin position="1"/>
        <end position="29"/>
    </location>
</feature>
<reference evidence="2" key="2">
    <citation type="submission" date="2023-05" db="EMBL/GenBank/DDBJ databases">
        <authorList>
            <consortium name="Lawrence Berkeley National Laboratory"/>
            <person name="Steindorff A."/>
            <person name="Hensen N."/>
            <person name="Bonometti L."/>
            <person name="Westerberg I."/>
            <person name="Brannstrom I.O."/>
            <person name="Guillou S."/>
            <person name="Cros-Aarteil S."/>
            <person name="Calhoun S."/>
            <person name="Haridas S."/>
            <person name="Kuo A."/>
            <person name="Mondo S."/>
            <person name="Pangilinan J."/>
            <person name="Riley R."/>
            <person name="Labutti K."/>
            <person name="Andreopoulos B."/>
            <person name="Lipzen A."/>
            <person name="Chen C."/>
            <person name="Yanf M."/>
            <person name="Daum C."/>
            <person name="Ng V."/>
            <person name="Clum A."/>
            <person name="Ohm R."/>
            <person name="Martin F."/>
            <person name="Silar P."/>
            <person name="Natvig D."/>
            <person name="Lalanne C."/>
            <person name="Gautier V."/>
            <person name="Ament-Velasquez S.L."/>
            <person name="Kruys A."/>
            <person name="Hutchinson M.I."/>
            <person name="Powell A.J."/>
            <person name="Barry K."/>
            <person name="Miller A.N."/>
            <person name="Grigoriev I.V."/>
            <person name="Debuchy R."/>
            <person name="Gladieux P."/>
            <person name="Thoren M.H."/>
            <person name="Johannesson H."/>
        </authorList>
    </citation>
    <scope>NUCLEOTIDE SEQUENCE</scope>
    <source>
        <strain evidence="2">CBS 757.83</strain>
    </source>
</reference>
<protein>
    <submittedName>
        <fullName evidence="2">Uncharacterized protein</fullName>
    </submittedName>
</protein>
<evidence type="ECO:0000313" key="3">
    <source>
        <dbReference type="Proteomes" id="UP001305647"/>
    </source>
</evidence>
<accession>A0AAN6PUP2</accession>
<dbReference type="EMBL" id="MU863820">
    <property type="protein sequence ID" value="KAK4095686.1"/>
    <property type="molecule type" value="Genomic_DNA"/>
</dbReference>
<organism evidence="2 3">
    <name type="scientific">Parathielavia hyrcaniae</name>
    <dbReference type="NCBI Taxonomy" id="113614"/>
    <lineage>
        <taxon>Eukaryota</taxon>
        <taxon>Fungi</taxon>
        <taxon>Dikarya</taxon>
        <taxon>Ascomycota</taxon>
        <taxon>Pezizomycotina</taxon>
        <taxon>Sordariomycetes</taxon>
        <taxon>Sordariomycetidae</taxon>
        <taxon>Sordariales</taxon>
        <taxon>Chaetomiaceae</taxon>
        <taxon>Parathielavia</taxon>
    </lineage>
</organism>
<comment type="caution">
    <text evidence="2">The sequence shown here is derived from an EMBL/GenBank/DDBJ whole genome shotgun (WGS) entry which is preliminary data.</text>
</comment>
<dbReference type="AlphaFoldDB" id="A0AAN6PUP2"/>
<reference evidence="2" key="1">
    <citation type="journal article" date="2023" name="Mol. Phylogenet. Evol.">
        <title>Genome-scale phylogeny and comparative genomics of the fungal order Sordariales.</title>
        <authorList>
            <person name="Hensen N."/>
            <person name="Bonometti L."/>
            <person name="Westerberg I."/>
            <person name="Brannstrom I.O."/>
            <person name="Guillou S."/>
            <person name="Cros-Aarteil S."/>
            <person name="Calhoun S."/>
            <person name="Haridas S."/>
            <person name="Kuo A."/>
            <person name="Mondo S."/>
            <person name="Pangilinan J."/>
            <person name="Riley R."/>
            <person name="LaButti K."/>
            <person name="Andreopoulos B."/>
            <person name="Lipzen A."/>
            <person name="Chen C."/>
            <person name="Yan M."/>
            <person name="Daum C."/>
            <person name="Ng V."/>
            <person name="Clum A."/>
            <person name="Steindorff A."/>
            <person name="Ohm R.A."/>
            <person name="Martin F."/>
            <person name="Silar P."/>
            <person name="Natvig D.O."/>
            <person name="Lalanne C."/>
            <person name="Gautier V."/>
            <person name="Ament-Velasquez S.L."/>
            <person name="Kruys A."/>
            <person name="Hutchinson M.I."/>
            <person name="Powell A.J."/>
            <person name="Barry K."/>
            <person name="Miller A.N."/>
            <person name="Grigoriev I.V."/>
            <person name="Debuchy R."/>
            <person name="Gladieux P."/>
            <person name="Hiltunen Thoren M."/>
            <person name="Johannesson H."/>
        </authorList>
    </citation>
    <scope>NUCLEOTIDE SEQUENCE</scope>
    <source>
        <strain evidence="2">CBS 757.83</strain>
    </source>
</reference>